<dbReference type="InterPro" id="IPR002877">
    <property type="entry name" value="RNA_MeTrfase_FtsJ_dom"/>
</dbReference>
<evidence type="ECO:0000256" key="4">
    <source>
        <dbReference type="ARBA" id="ARBA00022691"/>
    </source>
</evidence>
<comment type="function">
    <text evidence="5 11">Specifically methylates the uridine in position 2552 of 23S rRNA at the 2'-O position of the ribose in the fully assembled 50S ribosomal subunit.</text>
</comment>
<dbReference type="EC" id="2.1.1.166" evidence="6 11"/>
<dbReference type="STRING" id="637679.GCA_001550055_03033"/>
<feature type="active site" description="Proton acceptor" evidence="11 12">
    <location>
        <position position="185"/>
    </location>
</feature>
<evidence type="ECO:0000256" key="9">
    <source>
        <dbReference type="ARBA" id="ARBA00042745"/>
    </source>
</evidence>
<evidence type="ECO:0000259" key="14">
    <source>
        <dbReference type="Pfam" id="PF01728"/>
    </source>
</evidence>
<evidence type="ECO:0000313" key="15">
    <source>
        <dbReference type="EMBL" id="SDE41247.1"/>
    </source>
</evidence>
<name>A0A1G7CPK0_9PROT</name>
<comment type="subcellular location">
    <subcellularLocation>
        <location evidence="11">Cytoplasm</location>
    </subcellularLocation>
</comment>
<dbReference type="PANTHER" id="PTHR10920:SF18">
    <property type="entry name" value="RRNA METHYLTRANSFERASE 2, MITOCHONDRIAL"/>
    <property type="match status" value="1"/>
</dbReference>
<feature type="binding site" evidence="11">
    <location>
        <position position="121"/>
    </location>
    <ligand>
        <name>S-adenosyl-L-methionine</name>
        <dbReference type="ChEBI" id="CHEBI:59789"/>
    </ligand>
</feature>
<comment type="catalytic activity">
    <reaction evidence="10 11">
        <text>uridine(2552) in 23S rRNA + S-adenosyl-L-methionine = 2'-O-methyluridine(2552) in 23S rRNA + S-adenosyl-L-homocysteine + H(+)</text>
        <dbReference type="Rhea" id="RHEA:42720"/>
        <dbReference type="Rhea" id="RHEA-COMP:10202"/>
        <dbReference type="Rhea" id="RHEA-COMP:10203"/>
        <dbReference type="ChEBI" id="CHEBI:15378"/>
        <dbReference type="ChEBI" id="CHEBI:57856"/>
        <dbReference type="ChEBI" id="CHEBI:59789"/>
        <dbReference type="ChEBI" id="CHEBI:65315"/>
        <dbReference type="ChEBI" id="CHEBI:74478"/>
        <dbReference type="EC" id="2.1.1.166"/>
    </reaction>
</comment>
<feature type="binding site" evidence="11">
    <location>
        <position position="145"/>
    </location>
    <ligand>
        <name>S-adenosyl-L-methionine</name>
        <dbReference type="ChEBI" id="CHEBI:59789"/>
    </ligand>
</feature>
<feature type="binding site" evidence="11">
    <location>
        <position position="87"/>
    </location>
    <ligand>
        <name>S-adenosyl-L-methionine</name>
        <dbReference type="ChEBI" id="CHEBI:59789"/>
    </ligand>
</feature>
<feature type="region of interest" description="Disordered" evidence="13">
    <location>
        <begin position="1"/>
        <end position="33"/>
    </location>
</feature>
<dbReference type="EMBL" id="FNAK01000006">
    <property type="protein sequence ID" value="SDE41247.1"/>
    <property type="molecule type" value="Genomic_DNA"/>
</dbReference>
<keyword evidence="3 11" id="KW-0808">Transferase</keyword>
<dbReference type="Pfam" id="PF01728">
    <property type="entry name" value="FtsJ"/>
    <property type="match status" value="1"/>
</dbReference>
<evidence type="ECO:0000256" key="8">
    <source>
        <dbReference type="ARBA" id="ARBA00041995"/>
    </source>
</evidence>
<sequence length="237" mass="26172">MASGWNKQSNTRSRARGAKVRVKTARGRKNSSTRWLQRQLNDPYVAEAQRLGYRSRAAFKIKELAERYNLFKGVKRVVDLGCAPGGWTQVLTEELKDGAQIIGIDIQEVEPIQGADIWVMDFLAEDAEKRLMDALEGPADLVLSDMANSATGHRQTDQIRTMALCEAALDFAVKVLAPGGTFVAKVLQGGADNDLILALNRHFTSVKHAKPPSSRQDSKEWFVVATGFKGRKEADSE</sequence>
<dbReference type="InterPro" id="IPR029063">
    <property type="entry name" value="SAM-dependent_MTases_sf"/>
</dbReference>
<evidence type="ECO:0000256" key="10">
    <source>
        <dbReference type="ARBA" id="ARBA00048970"/>
    </source>
</evidence>
<dbReference type="HAMAP" id="MF_01547">
    <property type="entry name" value="RNA_methyltr_E"/>
    <property type="match status" value="1"/>
</dbReference>
<dbReference type="PANTHER" id="PTHR10920">
    <property type="entry name" value="RIBOSOMAL RNA METHYLTRANSFERASE"/>
    <property type="match status" value="1"/>
</dbReference>
<proteinExistence type="inferred from homology"/>
<evidence type="ECO:0000256" key="7">
    <source>
        <dbReference type="ARBA" id="ARBA00041129"/>
    </source>
</evidence>
<gene>
    <name evidence="11" type="primary">rlmE</name>
    <name evidence="11" type="synonym">ftsJ</name>
    <name evidence="11" type="synonym">rrmJ</name>
    <name evidence="15" type="ORF">SAMN04488071_2888</name>
</gene>
<dbReference type="CDD" id="cd02440">
    <property type="entry name" value="AdoMet_MTases"/>
    <property type="match status" value="1"/>
</dbReference>
<evidence type="ECO:0000256" key="2">
    <source>
        <dbReference type="ARBA" id="ARBA00022603"/>
    </source>
</evidence>
<keyword evidence="4 11" id="KW-0949">S-adenosyl-L-methionine</keyword>
<reference evidence="15 16" key="1">
    <citation type="submission" date="2016-10" db="EMBL/GenBank/DDBJ databases">
        <authorList>
            <person name="de Groot N.N."/>
        </authorList>
    </citation>
    <scope>NUCLEOTIDE SEQUENCE [LARGE SCALE GENOMIC DNA]</scope>
    <source>
        <strain evidence="15 16">CGMCC 1.9109</strain>
    </source>
</reference>
<dbReference type="Proteomes" id="UP000183685">
    <property type="component" value="Unassembled WGS sequence"/>
</dbReference>
<feature type="binding site" evidence="11">
    <location>
        <position position="85"/>
    </location>
    <ligand>
        <name>S-adenosyl-L-methionine</name>
        <dbReference type="ChEBI" id="CHEBI:59789"/>
    </ligand>
</feature>
<dbReference type="RefSeq" id="WP_068306616.1">
    <property type="nucleotide sequence ID" value="NZ_FNAK01000006.1"/>
</dbReference>
<evidence type="ECO:0000256" key="6">
    <source>
        <dbReference type="ARBA" id="ARBA00038861"/>
    </source>
</evidence>
<feature type="compositionally biased region" description="Basic residues" evidence="13">
    <location>
        <begin position="13"/>
        <end position="31"/>
    </location>
</feature>
<keyword evidence="1 11" id="KW-0698">rRNA processing</keyword>
<dbReference type="Gene3D" id="3.40.50.150">
    <property type="entry name" value="Vaccinia Virus protein VP39"/>
    <property type="match status" value="1"/>
</dbReference>
<keyword evidence="2 11" id="KW-0489">Methyltransferase</keyword>
<dbReference type="SUPFAM" id="SSF53335">
    <property type="entry name" value="S-adenosyl-L-methionine-dependent methyltransferases"/>
    <property type="match status" value="1"/>
</dbReference>
<evidence type="ECO:0000256" key="5">
    <source>
        <dbReference type="ARBA" id="ARBA00037569"/>
    </source>
</evidence>
<dbReference type="PIRSF" id="PIRSF005461">
    <property type="entry name" value="23S_rRNA_mtase"/>
    <property type="match status" value="1"/>
</dbReference>
<dbReference type="GO" id="GO:0005737">
    <property type="term" value="C:cytoplasm"/>
    <property type="evidence" value="ECO:0007669"/>
    <property type="project" value="UniProtKB-SubCell"/>
</dbReference>
<evidence type="ECO:0000256" key="12">
    <source>
        <dbReference type="PIRSR" id="PIRSR005461-1"/>
    </source>
</evidence>
<organism evidence="15 16">
    <name type="scientific">Kordiimonas lacus</name>
    <dbReference type="NCBI Taxonomy" id="637679"/>
    <lineage>
        <taxon>Bacteria</taxon>
        <taxon>Pseudomonadati</taxon>
        <taxon>Pseudomonadota</taxon>
        <taxon>Alphaproteobacteria</taxon>
        <taxon>Kordiimonadales</taxon>
        <taxon>Kordiimonadaceae</taxon>
        <taxon>Kordiimonas</taxon>
    </lineage>
</organism>
<evidence type="ECO:0000256" key="11">
    <source>
        <dbReference type="HAMAP-Rule" id="MF_01547"/>
    </source>
</evidence>
<protein>
    <recommendedName>
        <fullName evidence="7 11">Ribosomal RNA large subunit methyltransferase E</fullName>
        <ecNumber evidence="6 11">2.1.1.166</ecNumber>
    </recommendedName>
    <alternativeName>
        <fullName evidence="9 11">23S rRNA Um2552 methyltransferase</fullName>
    </alternativeName>
    <alternativeName>
        <fullName evidence="8 11">rRNA (uridine-2'-O-)-methyltransferase</fullName>
    </alternativeName>
</protein>
<feature type="domain" description="Ribosomal RNA methyltransferase FtsJ" evidence="14">
    <location>
        <begin position="53"/>
        <end position="228"/>
    </location>
</feature>
<accession>A0A1G7CPK0</accession>
<evidence type="ECO:0000313" key="16">
    <source>
        <dbReference type="Proteomes" id="UP000183685"/>
    </source>
</evidence>
<feature type="compositionally biased region" description="Polar residues" evidence="13">
    <location>
        <begin position="1"/>
        <end position="12"/>
    </location>
</feature>
<comment type="similarity">
    <text evidence="11">Belongs to the class I-like SAM-binding methyltransferase superfamily. RNA methyltransferase RlmE family.</text>
</comment>
<dbReference type="GO" id="GO:0008650">
    <property type="term" value="F:rRNA (uridine-2'-O-)-methyltransferase activity"/>
    <property type="evidence" value="ECO:0007669"/>
    <property type="project" value="UniProtKB-UniRule"/>
</dbReference>
<keyword evidence="11" id="KW-0963">Cytoplasm</keyword>
<evidence type="ECO:0000256" key="1">
    <source>
        <dbReference type="ARBA" id="ARBA00022552"/>
    </source>
</evidence>
<evidence type="ECO:0000256" key="3">
    <source>
        <dbReference type="ARBA" id="ARBA00022679"/>
    </source>
</evidence>
<dbReference type="AlphaFoldDB" id="A0A1G7CPK0"/>
<dbReference type="InterPro" id="IPR015507">
    <property type="entry name" value="rRNA-MeTfrase_E"/>
</dbReference>
<evidence type="ECO:0000256" key="13">
    <source>
        <dbReference type="SAM" id="MobiDB-lite"/>
    </source>
</evidence>
<keyword evidence="16" id="KW-1185">Reference proteome</keyword>
<feature type="binding site" evidence="11">
    <location>
        <position position="105"/>
    </location>
    <ligand>
        <name>S-adenosyl-L-methionine</name>
        <dbReference type="ChEBI" id="CHEBI:59789"/>
    </ligand>
</feature>
<dbReference type="OrthoDB" id="9790080at2"/>
<dbReference type="InterPro" id="IPR050082">
    <property type="entry name" value="RNA_methyltr_RlmE"/>
</dbReference>